<evidence type="ECO:0000256" key="2">
    <source>
        <dbReference type="SAM" id="SignalP"/>
    </source>
</evidence>
<feature type="signal peptide" evidence="2">
    <location>
        <begin position="1"/>
        <end position="24"/>
    </location>
</feature>
<protein>
    <submittedName>
        <fullName evidence="3">Uncharacterized protein</fullName>
    </submittedName>
</protein>
<keyword evidence="2" id="KW-0732">Signal</keyword>
<dbReference type="EMBL" id="JAKLTR010000028">
    <property type="protein sequence ID" value="MCG2617960.1"/>
    <property type="molecule type" value="Genomic_DNA"/>
</dbReference>
<sequence>MKKRVLVYCLIACFSIVLPVVAEAQCSICTKTAQQLGEKPAQGLNSGILYLAFTPMLLIGYISYKWWQNNKQQQ</sequence>
<comment type="caution">
    <text evidence="3">The sequence shown here is derived from an EMBL/GenBank/DDBJ whole genome shotgun (WGS) entry which is preliminary data.</text>
</comment>
<keyword evidence="1" id="KW-1133">Transmembrane helix</keyword>
<keyword evidence="1" id="KW-0812">Transmembrane</keyword>
<proteinExistence type="predicted"/>
<dbReference type="Proteomes" id="UP001165367">
    <property type="component" value="Unassembled WGS sequence"/>
</dbReference>
<evidence type="ECO:0000256" key="1">
    <source>
        <dbReference type="SAM" id="Phobius"/>
    </source>
</evidence>
<keyword evidence="1" id="KW-0472">Membrane</keyword>
<organism evidence="3 4">
    <name type="scientific">Terrimonas ginsenosidimutans</name>
    <dbReference type="NCBI Taxonomy" id="2908004"/>
    <lineage>
        <taxon>Bacteria</taxon>
        <taxon>Pseudomonadati</taxon>
        <taxon>Bacteroidota</taxon>
        <taxon>Chitinophagia</taxon>
        <taxon>Chitinophagales</taxon>
        <taxon>Chitinophagaceae</taxon>
        <taxon>Terrimonas</taxon>
    </lineage>
</organism>
<evidence type="ECO:0000313" key="3">
    <source>
        <dbReference type="EMBL" id="MCG2617960.1"/>
    </source>
</evidence>
<reference evidence="3" key="1">
    <citation type="submission" date="2022-01" db="EMBL/GenBank/DDBJ databases">
        <authorList>
            <person name="Jo J.-H."/>
            <person name="Im W.-T."/>
        </authorList>
    </citation>
    <scope>NUCLEOTIDE SEQUENCE</scope>
    <source>
        <strain evidence="3">NA20</strain>
    </source>
</reference>
<accession>A0ABS9L057</accession>
<feature type="chain" id="PRO_5046269729" evidence="2">
    <location>
        <begin position="25"/>
        <end position="74"/>
    </location>
</feature>
<keyword evidence="4" id="KW-1185">Reference proteome</keyword>
<name>A0ABS9L057_9BACT</name>
<gene>
    <name evidence="3" type="ORF">LZZ85_26900</name>
</gene>
<evidence type="ECO:0000313" key="4">
    <source>
        <dbReference type="Proteomes" id="UP001165367"/>
    </source>
</evidence>
<dbReference type="RefSeq" id="WP_237876950.1">
    <property type="nucleotide sequence ID" value="NZ_JAKLTR010000028.1"/>
</dbReference>
<feature type="transmembrane region" description="Helical" evidence="1">
    <location>
        <begin position="48"/>
        <end position="67"/>
    </location>
</feature>